<dbReference type="Proteomes" id="UP000070376">
    <property type="component" value="Unassembled WGS sequence"/>
</dbReference>
<organism evidence="1 2">
    <name type="scientific">Heyndrickxia coagulans</name>
    <name type="common">Weizmannia coagulans</name>
    <dbReference type="NCBI Taxonomy" id="1398"/>
    <lineage>
        <taxon>Bacteria</taxon>
        <taxon>Bacillati</taxon>
        <taxon>Bacillota</taxon>
        <taxon>Bacilli</taxon>
        <taxon>Bacillales</taxon>
        <taxon>Bacillaceae</taxon>
        <taxon>Heyndrickxia</taxon>
    </lineage>
</organism>
<proteinExistence type="predicted"/>
<comment type="caution">
    <text evidence="1">The sequence shown here is derived from an EMBL/GenBank/DDBJ whole genome shotgun (WGS) entry which is preliminary data.</text>
</comment>
<evidence type="ECO:0000313" key="1">
    <source>
        <dbReference type="EMBL" id="KWZ79258.1"/>
    </source>
</evidence>
<evidence type="ECO:0000313" key="2">
    <source>
        <dbReference type="Proteomes" id="UP000070376"/>
    </source>
</evidence>
<sequence length="86" mass="10643">MIHINFIFFQYDFVNFSFIDNHRFIPDKEFFQFIIAINEDVKNDFNDDLNRKHHKNVVPFYTWVIKAVADDFRQHYAPDEVDWRKV</sequence>
<dbReference type="AlphaFoldDB" id="A0A133KIG8"/>
<dbReference type="EMBL" id="LRPN01000121">
    <property type="protein sequence ID" value="KWZ79258.1"/>
    <property type="molecule type" value="Genomic_DNA"/>
</dbReference>
<accession>A0A133KIG8</accession>
<gene>
    <name evidence="1" type="ORF">HMPREF3213_02793</name>
</gene>
<name>A0A133KIG8_HEYCO</name>
<reference evidence="2" key="1">
    <citation type="submission" date="2016-01" db="EMBL/GenBank/DDBJ databases">
        <authorList>
            <person name="Mitreva M."/>
            <person name="Pepin K.H."/>
            <person name="Mihindukulasuriya K.A."/>
            <person name="Fulton R."/>
            <person name="Fronick C."/>
            <person name="O'Laughlin M."/>
            <person name="Miner T."/>
            <person name="Herter B."/>
            <person name="Rosa B.A."/>
            <person name="Cordes M."/>
            <person name="Tomlinson C."/>
            <person name="Wollam A."/>
            <person name="Palsikar V.B."/>
            <person name="Mardis E.R."/>
            <person name="Wilson R.K."/>
        </authorList>
    </citation>
    <scope>NUCLEOTIDE SEQUENCE [LARGE SCALE GENOMIC DNA]</scope>
    <source>
        <strain evidence="2">GED7749B</strain>
    </source>
</reference>
<protein>
    <submittedName>
        <fullName evidence="1">Uncharacterized protein</fullName>
    </submittedName>
</protein>